<feature type="compositionally biased region" description="Basic and acidic residues" evidence="1">
    <location>
        <begin position="1386"/>
        <end position="1397"/>
    </location>
</feature>
<feature type="region of interest" description="Disordered" evidence="1">
    <location>
        <begin position="120"/>
        <end position="200"/>
    </location>
</feature>
<dbReference type="Proteomes" id="UP001201980">
    <property type="component" value="Unassembled WGS sequence"/>
</dbReference>
<accession>A0AAD5RKT3</accession>
<dbReference type="InterPro" id="IPR036770">
    <property type="entry name" value="Ankyrin_rpt-contain_sf"/>
</dbReference>
<feature type="compositionally biased region" description="Low complexity" evidence="1">
    <location>
        <begin position="133"/>
        <end position="149"/>
    </location>
</feature>
<dbReference type="Gene3D" id="1.25.40.20">
    <property type="entry name" value="Ankyrin repeat-containing domain"/>
    <property type="match status" value="1"/>
</dbReference>
<dbReference type="EMBL" id="JAKWBI020000308">
    <property type="protein sequence ID" value="KAJ2896867.1"/>
    <property type="molecule type" value="Genomic_DNA"/>
</dbReference>
<organism evidence="3 4">
    <name type="scientific">Zalerion maritima</name>
    <dbReference type="NCBI Taxonomy" id="339359"/>
    <lineage>
        <taxon>Eukaryota</taxon>
        <taxon>Fungi</taxon>
        <taxon>Dikarya</taxon>
        <taxon>Ascomycota</taxon>
        <taxon>Pezizomycotina</taxon>
        <taxon>Sordariomycetes</taxon>
        <taxon>Lulworthiomycetidae</taxon>
        <taxon>Lulworthiales</taxon>
        <taxon>Lulworthiaceae</taxon>
        <taxon>Zalerion</taxon>
    </lineage>
</organism>
<evidence type="ECO:0000313" key="4">
    <source>
        <dbReference type="Proteomes" id="UP001201980"/>
    </source>
</evidence>
<keyword evidence="4" id="KW-1185">Reference proteome</keyword>
<protein>
    <submittedName>
        <fullName evidence="3">Uncharacterized protein</fullName>
    </submittedName>
</protein>
<comment type="caution">
    <text evidence="3">The sequence shown here is derived from an EMBL/GenBank/DDBJ whole genome shotgun (WGS) entry which is preliminary data.</text>
</comment>
<feature type="chain" id="PRO_5042189137" evidence="2">
    <location>
        <begin position="32"/>
        <end position="1419"/>
    </location>
</feature>
<evidence type="ECO:0000313" key="3">
    <source>
        <dbReference type="EMBL" id="KAJ2896867.1"/>
    </source>
</evidence>
<dbReference type="SUPFAM" id="SSF48403">
    <property type="entry name" value="Ankyrin repeat"/>
    <property type="match status" value="1"/>
</dbReference>
<sequence length="1419" mass="156198">MILSARGLAVHLTAPHILTLLALLFAARVSSYDGTATFDDILTAHPSPSVCPSPDVGASWVADELYIACCEYWWGNGVSMTLTTAAGPGATPMYACCRDGYTCTGAAPFMSDWSMDSNGDLQFLELTDPPTPSSTSTDNTAAGTAAGNDLEAGASDASSGTTDNTAPAGTTESDAGSDGDAKTDTESPEETGTTDGDGGLSGGVIGAISAAAALGSMLIAGIALVYHRRQTRAEEVADKLHKATSQGALDFLLVDATVRSLVFAVKIVKELGDVPDELARLAEDLKFFENLAATIRNPSSHASSHSTAEQDSLRRLAATVNAASSLSTDISTRMQELSLRAGVGSRRERLWKRLGSVIKRDEILESVERLDRLKGDTLGTMLTVRKHQLTHAYFVLSSDTTKKAEATILHHAKSAHAIQLAAATSMSGTVDSMQQSLVQAVDHGQQAGTELSMVRGTVDEILREMQKLSLASRGGVGISMQIAGQISDTSTCSSKPNYGFGDTRQNRFGISELRRRSRACWGCSCFASTSSWLCRKGAFALRTEKKRPHERGCPAEMMGPQESTWALMLRLRPFLNREVQLTCRAEWESWIPSFTYTAKTIRVVSRNESPAFRLFDEFIGVTIQTMCADGLFSYLVRFHTEDRLGSVDKELTCIQELAVSSLAVSRGGSRLFDLLSEAAALLMGNSEAAFPTPTIQPKRFLYSYATHEFARHLIASDIGPPVDNGTMIFPIICYLQNLHGLAFTASPWAHFLKTQAETANLSLLNAWNPSPRLGDQAKQIRVLQEMVRGGADNFGLSDLHMAVLSRSLPDVKRLVAKSSTPPYDPIRFAYSVDACALGWPEGIRFMAESGMNVFQAAIVAPFYRDVETTKALLDSDIPLGCVIEGNRGRINRSAPMGIGEYPHWESLFLLSLAMPCEDFCPDDSLDFEEPSIVQFQVQMRQLIVQELLNRRQDLLRLALIHLPSSLMQEIHPNCSTALDAGAPKAFEELIARGIPVPTRLDPGTETIYTWFLIRCPSGGFDLACALWESGFVDIDAPSSYGCTPLRWMCEKVVGGTAAEERAQFELIEWLISRGADPTFGGPSSSCPMPTVLFWAAFSFENTRDLSYGQLFWDWDADIPLHLNGNDLFKNLPPLSASVPTIYLQEAKSCREQWTTVAKAALVRCNPLRTDNCDCYCSTRGCLTLHKIPLVKLAPDRTGSGEWLAKSWADIKATTKTWIEALGLDASQKSFYTEAATRLEVFQRLRMTHTCYRQNWNTINSFKGDIAGIQEEEGDLSAQLDVVMQAYETFSSRCRGNHYEVWDQWWVMAALVLPPLEPFDRARLYIPPDLMLLYNYGFSRSLYQCQIFADADEDLARRDTEFFVGTEYEGLDFMEIIERHFAEYLRRDEGSESEWKTTDDEDDGSGNEWEDAEMKALTRK</sequence>
<evidence type="ECO:0000256" key="1">
    <source>
        <dbReference type="SAM" id="MobiDB-lite"/>
    </source>
</evidence>
<evidence type="ECO:0000256" key="2">
    <source>
        <dbReference type="SAM" id="SignalP"/>
    </source>
</evidence>
<feature type="compositionally biased region" description="Acidic residues" evidence="1">
    <location>
        <begin position="1398"/>
        <end position="1410"/>
    </location>
</feature>
<name>A0AAD5RKT3_9PEZI</name>
<feature type="signal peptide" evidence="2">
    <location>
        <begin position="1"/>
        <end position="31"/>
    </location>
</feature>
<feature type="compositionally biased region" description="Polar residues" evidence="1">
    <location>
        <begin position="156"/>
        <end position="174"/>
    </location>
</feature>
<reference evidence="3" key="1">
    <citation type="submission" date="2022-07" db="EMBL/GenBank/DDBJ databases">
        <title>Draft genome sequence of Zalerion maritima ATCC 34329, a (micro)plastics degrading marine fungus.</title>
        <authorList>
            <person name="Paco A."/>
            <person name="Goncalves M.F.M."/>
            <person name="Rocha-Santos T.A.P."/>
            <person name="Alves A."/>
        </authorList>
    </citation>
    <scope>NUCLEOTIDE SEQUENCE</scope>
    <source>
        <strain evidence="3">ATCC 34329</strain>
    </source>
</reference>
<feature type="region of interest" description="Disordered" evidence="1">
    <location>
        <begin position="1386"/>
        <end position="1419"/>
    </location>
</feature>
<keyword evidence="2" id="KW-0732">Signal</keyword>
<proteinExistence type="predicted"/>
<gene>
    <name evidence="3" type="ORF">MKZ38_005119</name>
</gene>